<dbReference type="PROSITE" id="PS50024">
    <property type="entry name" value="SEA"/>
    <property type="match status" value="1"/>
</dbReference>
<feature type="domain" description="SEA" evidence="2">
    <location>
        <begin position="129"/>
        <end position="245"/>
    </location>
</feature>
<sequence length="254" mass="29701">MFLSKKRLLFATKIDMVQSLAGTHEKTKRQHYVENRQCNVNCLRYVGINCCLRDCRARIVDGRFVHVLFLSNISQRITLNIKQTERTNFVLALRTDSKNVNPSFLSTITFLIEEINIRILMMFITIFIAIVGFSCTFRVSKGEKYNPMLKLNTSMVFREKERKYKNIFEVLFRRSVLGAAYKQTIIDKFESGVLKVFFRIYLDRRKIPRSITNVEDTIEDIIAKETYSSSSLFKDMELDLTAISVKSQHPLEIH</sequence>
<evidence type="ECO:0000313" key="3">
    <source>
        <dbReference type="EMBL" id="KAF3428765.1"/>
    </source>
</evidence>
<keyword evidence="1" id="KW-1133">Transmembrane helix</keyword>
<dbReference type="InterPro" id="IPR036364">
    <property type="entry name" value="SEA_dom_sf"/>
</dbReference>
<proteinExistence type="predicted"/>
<keyword evidence="1" id="KW-0812">Transmembrane</keyword>
<protein>
    <recommendedName>
        <fullName evidence="2">SEA domain-containing protein</fullName>
    </recommendedName>
</protein>
<accession>A0A833SBF2</accession>
<dbReference type="Proteomes" id="UP000655588">
    <property type="component" value="Unassembled WGS sequence"/>
</dbReference>
<dbReference type="AlphaFoldDB" id="A0A833SBF2"/>
<keyword evidence="1" id="KW-0472">Membrane</keyword>
<organism evidence="3 4">
    <name type="scientific">Frieseomelitta varia</name>
    <dbReference type="NCBI Taxonomy" id="561572"/>
    <lineage>
        <taxon>Eukaryota</taxon>
        <taxon>Metazoa</taxon>
        <taxon>Ecdysozoa</taxon>
        <taxon>Arthropoda</taxon>
        <taxon>Hexapoda</taxon>
        <taxon>Insecta</taxon>
        <taxon>Pterygota</taxon>
        <taxon>Neoptera</taxon>
        <taxon>Endopterygota</taxon>
        <taxon>Hymenoptera</taxon>
        <taxon>Apocrita</taxon>
        <taxon>Aculeata</taxon>
        <taxon>Apoidea</taxon>
        <taxon>Anthophila</taxon>
        <taxon>Apidae</taxon>
        <taxon>Frieseomelitta</taxon>
    </lineage>
</organism>
<gene>
    <name evidence="3" type="ORF">E2986_11858</name>
</gene>
<evidence type="ECO:0000313" key="4">
    <source>
        <dbReference type="Proteomes" id="UP000655588"/>
    </source>
</evidence>
<comment type="caution">
    <text evidence="3">The sequence shown here is derived from an EMBL/GenBank/DDBJ whole genome shotgun (WGS) entry which is preliminary data.</text>
</comment>
<name>A0A833SBF2_9HYME</name>
<reference evidence="3" key="1">
    <citation type="submission" date="2019-11" db="EMBL/GenBank/DDBJ databases">
        <title>The nuclear and mitochondrial genomes of Frieseomelitta varia - a highly eusocial stingless bee (Meliponini) with a permanently sterile worker caste.</title>
        <authorList>
            <person name="Freitas F.C.P."/>
            <person name="Lourenco A.P."/>
            <person name="Nunes F.M.F."/>
            <person name="Paschoal A.R."/>
            <person name="Abreu F.C.P."/>
            <person name="Barbin F.O."/>
            <person name="Bataglia L."/>
            <person name="Cardoso-Junior C.A.M."/>
            <person name="Cervoni M.S."/>
            <person name="Silva S.R."/>
            <person name="Dalarmi F."/>
            <person name="Del Lama M.A."/>
            <person name="Depintor T.S."/>
            <person name="Ferreira K.M."/>
            <person name="Goria P.S."/>
            <person name="Jaskot M.C."/>
            <person name="Lago D.C."/>
            <person name="Luna-Lucena D."/>
            <person name="Moda L.M."/>
            <person name="Nascimento L."/>
            <person name="Pedrino M."/>
            <person name="Rabico F.O."/>
            <person name="Sanches F.C."/>
            <person name="Santos D.E."/>
            <person name="Santos C.G."/>
            <person name="Vieira J."/>
            <person name="Lopes T.F."/>
            <person name="Barchuk A.R."/>
            <person name="Hartfelder K."/>
            <person name="Simoes Z.L.P."/>
            <person name="Bitondi M.M.G."/>
            <person name="Pinheiro D.G."/>
        </authorList>
    </citation>
    <scope>NUCLEOTIDE SEQUENCE</scope>
    <source>
        <strain evidence="3">USP_RPSP 00005682</strain>
        <tissue evidence="3">Whole individual</tissue>
    </source>
</reference>
<evidence type="ECO:0000259" key="2">
    <source>
        <dbReference type="PROSITE" id="PS50024"/>
    </source>
</evidence>
<keyword evidence="4" id="KW-1185">Reference proteome</keyword>
<evidence type="ECO:0000256" key="1">
    <source>
        <dbReference type="SAM" id="Phobius"/>
    </source>
</evidence>
<feature type="transmembrane region" description="Helical" evidence="1">
    <location>
        <begin position="119"/>
        <end position="139"/>
    </location>
</feature>
<dbReference type="Pfam" id="PF01390">
    <property type="entry name" value="SEA"/>
    <property type="match status" value="1"/>
</dbReference>
<dbReference type="EMBL" id="WNWW01000203">
    <property type="protein sequence ID" value="KAF3428765.1"/>
    <property type="molecule type" value="Genomic_DNA"/>
</dbReference>
<dbReference type="SUPFAM" id="SSF82671">
    <property type="entry name" value="SEA domain"/>
    <property type="match status" value="1"/>
</dbReference>
<dbReference type="InterPro" id="IPR000082">
    <property type="entry name" value="SEA_dom"/>
</dbReference>